<name>A0ABT2WXZ8_9RHOB</name>
<sequence length="198" mass="21410">MRRLRAAILAVLLTAGGQPAPAQEANAEPVASPVLTLDQERLFAESLWGKRAAQRIEAASTDLGAENRRIEAELTAEERALTDRRPTMAVEEFRAAADAFDAKVTEIRRTQDAKAREIGRLHELERQRFFAAAFPALRDVLRNRGAVAILDSRAIFLAADVIDVTDELIARVDADIGAGTDAPVPDAPESDGTAQDGN</sequence>
<evidence type="ECO:0000256" key="1">
    <source>
        <dbReference type="SAM" id="MobiDB-lite"/>
    </source>
</evidence>
<dbReference type="Pfam" id="PF03938">
    <property type="entry name" value="OmpH"/>
    <property type="match status" value="1"/>
</dbReference>
<feature type="region of interest" description="Disordered" evidence="1">
    <location>
        <begin position="179"/>
        <end position="198"/>
    </location>
</feature>
<dbReference type="InterPro" id="IPR005632">
    <property type="entry name" value="Chaperone_Skp"/>
</dbReference>
<dbReference type="Gene3D" id="3.30.910.20">
    <property type="entry name" value="Skp domain"/>
    <property type="match status" value="1"/>
</dbReference>
<dbReference type="InterPro" id="IPR024930">
    <property type="entry name" value="Skp_dom_sf"/>
</dbReference>
<dbReference type="EMBL" id="JAOVQO010000001">
    <property type="protein sequence ID" value="MCU9846556.1"/>
    <property type="molecule type" value="Genomic_DNA"/>
</dbReference>
<keyword evidence="4" id="KW-1185">Reference proteome</keyword>
<dbReference type="SMART" id="SM00935">
    <property type="entry name" value="OmpH"/>
    <property type="match status" value="1"/>
</dbReference>
<feature type="chain" id="PRO_5046114042" evidence="2">
    <location>
        <begin position="23"/>
        <end position="198"/>
    </location>
</feature>
<evidence type="ECO:0000313" key="4">
    <source>
        <dbReference type="Proteomes" id="UP001209535"/>
    </source>
</evidence>
<feature type="signal peptide" evidence="2">
    <location>
        <begin position="1"/>
        <end position="22"/>
    </location>
</feature>
<dbReference type="RefSeq" id="WP_263332259.1">
    <property type="nucleotide sequence ID" value="NZ_JAOVQO010000001.1"/>
</dbReference>
<accession>A0ABT2WXZ8</accession>
<proteinExistence type="predicted"/>
<evidence type="ECO:0000313" key="3">
    <source>
        <dbReference type="EMBL" id="MCU9846556.1"/>
    </source>
</evidence>
<evidence type="ECO:0000256" key="2">
    <source>
        <dbReference type="SAM" id="SignalP"/>
    </source>
</evidence>
<reference evidence="3 4" key="1">
    <citation type="submission" date="2022-10" db="EMBL/GenBank/DDBJ databases">
        <title>Defluviimonas sp. nov., isolated from ocean surface sediments.</title>
        <authorList>
            <person name="He W."/>
            <person name="Wang L."/>
            <person name="Zhang D.-F."/>
        </authorList>
    </citation>
    <scope>NUCLEOTIDE SEQUENCE [LARGE SCALE GENOMIC DNA]</scope>
    <source>
        <strain evidence="3 4">WL0024</strain>
    </source>
</reference>
<organism evidence="3 4">
    <name type="scientific">Albidovulum salinarum</name>
    <dbReference type="NCBI Taxonomy" id="2984153"/>
    <lineage>
        <taxon>Bacteria</taxon>
        <taxon>Pseudomonadati</taxon>
        <taxon>Pseudomonadota</taxon>
        <taxon>Alphaproteobacteria</taxon>
        <taxon>Rhodobacterales</taxon>
        <taxon>Paracoccaceae</taxon>
        <taxon>Albidovulum</taxon>
    </lineage>
</organism>
<comment type="caution">
    <text evidence="3">The sequence shown here is derived from an EMBL/GenBank/DDBJ whole genome shotgun (WGS) entry which is preliminary data.</text>
</comment>
<keyword evidence="2" id="KW-0732">Signal</keyword>
<dbReference type="Proteomes" id="UP001209535">
    <property type="component" value="Unassembled WGS sequence"/>
</dbReference>
<gene>
    <name evidence="3" type="ORF">OEZ60_00865</name>
</gene>
<dbReference type="SUPFAM" id="SSF111384">
    <property type="entry name" value="OmpH-like"/>
    <property type="match status" value="1"/>
</dbReference>
<protein>
    <submittedName>
        <fullName evidence="3">OmpH family outer membrane protein</fullName>
    </submittedName>
</protein>